<dbReference type="EMBL" id="FOME01000001">
    <property type="protein sequence ID" value="SFC46839.1"/>
    <property type="molecule type" value="Genomic_DNA"/>
</dbReference>
<sequence>MSSLLVILLPSVAVLLATGFPGLCLWRRRRSSDRGEAFTGETEQAARRDWMLFVVALVRPAETVLAFGEQLHRVERQDQDRG</sequence>
<name>A0A1H5TI95_9PSEU</name>
<dbReference type="RefSeq" id="WP_093346122.1">
    <property type="nucleotide sequence ID" value="NZ_FNVB01000002.1"/>
</dbReference>
<evidence type="ECO:0000313" key="3">
    <source>
        <dbReference type="Proteomes" id="UP000199690"/>
    </source>
</evidence>
<proteinExistence type="predicted"/>
<evidence type="ECO:0000313" key="2">
    <source>
        <dbReference type="EMBL" id="SFC46839.1"/>
    </source>
</evidence>
<evidence type="ECO:0000313" key="4">
    <source>
        <dbReference type="Proteomes" id="UP000236729"/>
    </source>
</evidence>
<protein>
    <submittedName>
        <fullName evidence="1">PEP-CTERM protein-sorting domain-containing protein</fullName>
    </submittedName>
</protein>
<organism evidence="1 4">
    <name type="scientific">Saccharopolyspora kobensis</name>
    <dbReference type="NCBI Taxonomy" id="146035"/>
    <lineage>
        <taxon>Bacteria</taxon>
        <taxon>Bacillati</taxon>
        <taxon>Actinomycetota</taxon>
        <taxon>Actinomycetes</taxon>
        <taxon>Pseudonocardiales</taxon>
        <taxon>Pseudonocardiaceae</taxon>
        <taxon>Saccharopolyspora</taxon>
    </lineage>
</organism>
<dbReference type="EMBL" id="FNVB01000002">
    <property type="protein sequence ID" value="SEF61727.1"/>
    <property type="molecule type" value="Genomic_DNA"/>
</dbReference>
<dbReference type="AlphaFoldDB" id="A0A1H5TI95"/>
<dbReference type="Proteomes" id="UP000236729">
    <property type="component" value="Unassembled WGS sequence"/>
</dbReference>
<keyword evidence="3" id="KW-1185">Reference proteome</keyword>
<accession>A0A1H5TI95</accession>
<evidence type="ECO:0000313" key="1">
    <source>
        <dbReference type="EMBL" id="SEF61727.1"/>
    </source>
</evidence>
<dbReference type="Proteomes" id="UP000199690">
    <property type="component" value="Unassembled WGS sequence"/>
</dbReference>
<reference evidence="3 4" key="2">
    <citation type="submission" date="2016-10" db="EMBL/GenBank/DDBJ databases">
        <authorList>
            <person name="Varghese N."/>
            <person name="Submissions S."/>
        </authorList>
    </citation>
    <scope>NUCLEOTIDE SEQUENCE [LARGE SCALE GENOMIC DNA]</scope>
    <source>
        <strain evidence="4">ATCC 20501</strain>
        <strain evidence="2 3">CGMCC 4.3529</strain>
    </source>
</reference>
<reference evidence="1" key="1">
    <citation type="submission" date="2016-10" db="EMBL/GenBank/DDBJ databases">
        <authorList>
            <person name="de Groot N.N."/>
        </authorList>
    </citation>
    <scope>NUCLEOTIDE SEQUENCE [LARGE SCALE GENOMIC DNA]</scope>
    <source>
        <strain evidence="1">ATCC 20501</strain>
    </source>
</reference>
<accession>A0A1I1JE13</accession>
<gene>
    <name evidence="1" type="ORF">SAMN02982929_00217</name>
    <name evidence="2" type="ORF">SAMN05216506_101815</name>
</gene>